<feature type="compositionally biased region" description="Basic and acidic residues" evidence="1">
    <location>
        <begin position="1"/>
        <end position="12"/>
    </location>
</feature>
<comment type="caution">
    <text evidence="2">The sequence shown here is derived from an EMBL/GenBank/DDBJ whole genome shotgun (WGS) entry which is preliminary data.</text>
</comment>
<sequence length="53" mass="5782">GQWRETDLRSPPEKLASSTPNPVSSPPSPHSAEHLLEPIDDGEPEQGVTELHE</sequence>
<evidence type="ECO:0000256" key="1">
    <source>
        <dbReference type="SAM" id="MobiDB-lite"/>
    </source>
</evidence>
<feature type="region of interest" description="Disordered" evidence="1">
    <location>
        <begin position="1"/>
        <end position="53"/>
    </location>
</feature>
<reference evidence="2 3" key="1">
    <citation type="submission" date="2024-05" db="EMBL/GenBank/DDBJ databases">
        <title>Genome sequencing and assembly of Indian major carp, Cirrhinus mrigala (Hamilton, 1822).</title>
        <authorList>
            <person name="Mohindra V."/>
            <person name="Chowdhury L.M."/>
            <person name="Lal K."/>
            <person name="Jena J.K."/>
        </authorList>
    </citation>
    <scope>NUCLEOTIDE SEQUENCE [LARGE SCALE GENOMIC DNA]</scope>
    <source>
        <strain evidence="2">CM1030</strain>
        <tissue evidence="2">Blood</tissue>
    </source>
</reference>
<dbReference type="EMBL" id="JAMKFB020000003">
    <property type="protein sequence ID" value="KAL0198112.1"/>
    <property type="molecule type" value="Genomic_DNA"/>
</dbReference>
<dbReference type="Proteomes" id="UP001529510">
    <property type="component" value="Unassembled WGS sequence"/>
</dbReference>
<gene>
    <name evidence="2" type="ORF">M9458_006652</name>
</gene>
<name>A0ABD0RHT9_CIRMR</name>
<accession>A0ABD0RHT9</accession>
<evidence type="ECO:0000313" key="2">
    <source>
        <dbReference type="EMBL" id="KAL0198112.1"/>
    </source>
</evidence>
<evidence type="ECO:0000313" key="3">
    <source>
        <dbReference type="Proteomes" id="UP001529510"/>
    </source>
</evidence>
<protein>
    <submittedName>
        <fullName evidence="2">Uncharacterized protein</fullName>
    </submittedName>
</protein>
<keyword evidence="3" id="KW-1185">Reference proteome</keyword>
<feature type="non-terminal residue" evidence="2">
    <location>
        <position position="1"/>
    </location>
</feature>
<feature type="non-terminal residue" evidence="2">
    <location>
        <position position="53"/>
    </location>
</feature>
<organism evidence="2 3">
    <name type="scientific">Cirrhinus mrigala</name>
    <name type="common">Mrigala</name>
    <dbReference type="NCBI Taxonomy" id="683832"/>
    <lineage>
        <taxon>Eukaryota</taxon>
        <taxon>Metazoa</taxon>
        <taxon>Chordata</taxon>
        <taxon>Craniata</taxon>
        <taxon>Vertebrata</taxon>
        <taxon>Euteleostomi</taxon>
        <taxon>Actinopterygii</taxon>
        <taxon>Neopterygii</taxon>
        <taxon>Teleostei</taxon>
        <taxon>Ostariophysi</taxon>
        <taxon>Cypriniformes</taxon>
        <taxon>Cyprinidae</taxon>
        <taxon>Labeoninae</taxon>
        <taxon>Labeonini</taxon>
        <taxon>Cirrhinus</taxon>
    </lineage>
</organism>
<proteinExistence type="predicted"/>
<dbReference type="AlphaFoldDB" id="A0ABD0RHT9"/>